<dbReference type="Proteomes" id="UP001140453">
    <property type="component" value="Unassembled WGS sequence"/>
</dbReference>
<feature type="transmembrane region" description="Helical" evidence="13">
    <location>
        <begin position="283"/>
        <end position="301"/>
    </location>
</feature>
<comment type="similarity">
    <text evidence="2 13">Belongs to the ERG4/ERG24 family.</text>
</comment>
<evidence type="ECO:0000256" key="7">
    <source>
        <dbReference type="ARBA" id="ARBA00023002"/>
    </source>
</evidence>
<dbReference type="PANTHER" id="PTHR21257:SF52">
    <property type="entry name" value="DELTA(14)-STEROL REDUCTASE TM7SF2"/>
    <property type="match status" value="1"/>
</dbReference>
<comment type="subcellular location">
    <subcellularLocation>
        <location evidence="1">Membrane</location>
        <topology evidence="1">Multi-pass membrane protein</topology>
    </subcellularLocation>
</comment>
<evidence type="ECO:0000256" key="8">
    <source>
        <dbReference type="ARBA" id="ARBA00023011"/>
    </source>
</evidence>
<reference evidence="14" key="1">
    <citation type="submission" date="2022-10" db="EMBL/GenBank/DDBJ databases">
        <title>Tapping the CABI collections for fungal endophytes: first genome assemblies for Collariella, Neodidymelliopsis, Ascochyta clinopodiicola, Didymella pomorum, Didymosphaeria variabile, Neocosmospora piperis and Neocucurbitaria cava.</title>
        <authorList>
            <person name="Hill R."/>
        </authorList>
    </citation>
    <scope>NUCLEOTIDE SEQUENCE</scope>
    <source>
        <strain evidence="14">IMI 355082</strain>
    </source>
</reference>
<keyword evidence="8 13" id="KW-0756">Sterol biosynthesis</keyword>
<dbReference type="EMBL" id="JAPEVB010000004">
    <property type="protein sequence ID" value="KAJ4389004.1"/>
    <property type="molecule type" value="Genomic_DNA"/>
</dbReference>
<keyword evidence="7 13" id="KW-0560">Oxidoreductase</keyword>
<name>A0A9W8YPW2_9PEZI</name>
<keyword evidence="12 13" id="KW-0753">Steroid metabolism</keyword>
<comment type="caution">
    <text evidence="14">The sequence shown here is derived from an EMBL/GenBank/DDBJ whole genome shotgun (WGS) entry which is preliminary data.</text>
</comment>
<dbReference type="InterPro" id="IPR018083">
    <property type="entry name" value="Sterol_reductase_CS"/>
</dbReference>
<dbReference type="PROSITE" id="PS01018">
    <property type="entry name" value="STEROL_REDUCT_2"/>
    <property type="match status" value="1"/>
</dbReference>
<sequence>MSAKAPKYDFGGPPGAAALVLGLPVLLETFYLVCNDLSGCPAPVLLQPSTLSWANLKMQIPWPASGVWGLASWKTTGWVVVYYLLSLVLYRVLPAQEVYGTKLRESGRPLLYRFNAFHASVVQLISCAIGTYMYGAEWAFWTFITTNYLELLTVNIFLAVAISILVYVRSFSVKPGNSDLRELAQGGHTGSIVYDFWIGRELNPRIRLPVFGKVDVKGWLETRPGLTGWALLNLAFIAQQYRNYGYLSDSILFTAAVQLFYILYGQYNESRILSMMDMTTDGLGFMLTFGDIVWVPFLYSTQCRYLAIHPVHLGWAGLLGVSLIFASGLQIFRASNLQKSVFRANPDGPSVKGLSYIQTKRGTRLLTAGWWGRSRHINYFGDWLQALPFSLPTGIAGYVILPAGGALAGSVAASHELVTMLDGRQVTLGAAKGWGTAFTYFYVLYFAVLLIHRERRDDEACKEKYGEDWEKYKEIVKWRILPYIY</sequence>
<dbReference type="GO" id="GO:0050613">
    <property type="term" value="F:Delta14-sterol reductase activity"/>
    <property type="evidence" value="ECO:0007669"/>
    <property type="project" value="UniProtKB-ARBA"/>
</dbReference>
<evidence type="ECO:0000256" key="4">
    <source>
        <dbReference type="ARBA" id="ARBA00022692"/>
    </source>
</evidence>
<keyword evidence="4 13" id="KW-0812">Transmembrane</keyword>
<evidence type="ECO:0000256" key="1">
    <source>
        <dbReference type="ARBA" id="ARBA00004141"/>
    </source>
</evidence>
<evidence type="ECO:0000256" key="9">
    <source>
        <dbReference type="ARBA" id="ARBA00023098"/>
    </source>
</evidence>
<evidence type="ECO:0000256" key="12">
    <source>
        <dbReference type="ARBA" id="ARBA00023221"/>
    </source>
</evidence>
<dbReference type="OrthoDB" id="10262235at2759"/>
<evidence type="ECO:0000256" key="11">
    <source>
        <dbReference type="ARBA" id="ARBA00023166"/>
    </source>
</evidence>
<feature type="transmembrane region" description="Helical" evidence="13">
    <location>
        <begin position="313"/>
        <end position="332"/>
    </location>
</feature>
<dbReference type="GO" id="GO:0005789">
    <property type="term" value="C:endoplasmic reticulum membrane"/>
    <property type="evidence" value="ECO:0007669"/>
    <property type="project" value="TreeGrafter"/>
</dbReference>
<evidence type="ECO:0000256" key="10">
    <source>
        <dbReference type="ARBA" id="ARBA00023136"/>
    </source>
</evidence>
<keyword evidence="9 13" id="KW-0443">Lipid metabolism</keyword>
<dbReference type="GO" id="GO:0006696">
    <property type="term" value="P:ergosterol biosynthetic process"/>
    <property type="evidence" value="ECO:0007669"/>
    <property type="project" value="TreeGrafter"/>
</dbReference>
<keyword evidence="11 13" id="KW-1207">Sterol metabolism</keyword>
<keyword evidence="6 13" id="KW-1133">Transmembrane helix</keyword>
<feature type="transmembrane region" description="Helical" evidence="13">
    <location>
        <begin position="148"/>
        <end position="168"/>
    </location>
</feature>
<feature type="transmembrane region" description="Helical" evidence="13">
    <location>
        <begin position="114"/>
        <end position="136"/>
    </location>
</feature>
<feature type="transmembrane region" description="Helical" evidence="13">
    <location>
        <begin position="75"/>
        <end position="93"/>
    </location>
</feature>
<dbReference type="PANTHER" id="PTHR21257">
    <property type="entry name" value="DELTA(14)-STEROL REDUCTASE"/>
    <property type="match status" value="1"/>
</dbReference>
<organism evidence="14 15">
    <name type="scientific">Gnomoniopsis smithogilvyi</name>
    <dbReference type="NCBI Taxonomy" id="1191159"/>
    <lineage>
        <taxon>Eukaryota</taxon>
        <taxon>Fungi</taxon>
        <taxon>Dikarya</taxon>
        <taxon>Ascomycota</taxon>
        <taxon>Pezizomycotina</taxon>
        <taxon>Sordariomycetes</taxon>
        <taxon>Sordariomycetidae</taxon>
        <taxon>Diaporthales</taxon>
        <taxon>Gnomoniaceae</taxon>
        <taxon>Gnomoniopsis</taxon>
    </lineage>
</organism>
<dbReference type="PROSITE" id="PS01017">
    <property type="entry name" value="STEROL_REDUCT_1"/>
    <property type="match status" value="1"/>
</dbReference>
<accession>A0A9W8YPW2</accession>
<dbReference type="Gene3D" id="1.20.120.1630">
    <property type="match status" value="1"/>
</dbReference>
<evidence type="ECO:0000256" key="6">
    <source>
        <dbReference type="ARBA" id="ARBA00022989"/>
    </source>
</evidence>
<keyword evidence="3 13" id="KW-0444">Lipid biosynthesis</keyword>
<evidence type="ECO:0000313" key="14">
    <source>
        <dbReference type="EMBL" id="KAJ4389004.1"/>
    </source>
</evidence>
<keyword evidence="10 13" id="KW-0472">Membrane</keyword>
<gene>
    <name evidence="14" type="primary">ERG24_2</name>
    <name evidence="14" type="ORF">N0V93_006466</name>
</gene>
<dbReference type="AlphaFoldDB" id="A0A9W8YPW2"/>
<evidence type="ECO:0000256" key="5">
    <source>
        <dbReference type="ARBA" id="ARBA00022955"/>
    </source>
</evidence>
<protein>
    <recommendedName>
        <fullName evidence="13">Delta(14)-sterol reductase</fullName>
    </recommendedName>
    <alternativeName>
        <fullName evidence="13">C-14 sterol reductase</fullName>
    </alternativeName>
    <alternativeName>
        <fullName evidence="13">Sterol C14-reductase</fullName>
    </alternativeName>
</protein>
<dbReference type="Pfam" id="PF01222">
    <property type="entry name" value="ERG4_ERG24"/>
    <property type="match status" value="1"/>
</dbReference>
<dbReference type="InterPro" id="IPR001171">
    <property type="entry name" value="ERG24_DHCR-like"/>
</dbReference>
<evidence type="ECO:0000256" key="13">
    <source>
        <dbReference type="RuleBase" id="RU369120"/>
    </source>
</evidence>
<feature type="transmembrane region" description="Helical" evidence="13">
    <location>
        <begin position="433"/>
        <end position="452"/>
    </location>
</feature>
<keyword evidence="15" id="KW-1185">Reference proteome</keyword>
<evidence type="ECO:0000313" key="15">
    <source>
        <dbReference type="Proteomes" id="UP001140453"/>
    </source>
</evidence>
<proteinExistence type="inferred from homology"/>
<keyword evidence="5 13" id="KW-0752">Steroid biosynthesis</keyword>
<evidence type="ECO:0000256" key="3">
    <source>
        <dbReference type="ARBA" id="ARBA00022516"/>
    </source>
</evidence>
<evidence type="ECO:0000256" key="2">
    <source>
        <dbReference type="ARBA" id="ARBA00005402"/>
    </source>
</evidence>
<feature type="transmembrane region" description="Helical" evidence="13">
    <location>
        <begin position="244"/>
        <end position="263"/>
    </location>
</feature>